<sequence length="142" mass="16194">MPKNLSGRRIALEQLQEIQTIRVSRRKTSGFEVEVLRTYPLSDTTSRIPSVITISSRSVCQNSNELSTVLIERELHEFISLRDSVYNIVHYAHRQRHCDFCAKMTGRSSAITRTTTSSRWDFSLRNFSPVVAIARCLSLASC</sequence>
<comment type="caution">
    <text evidence="1">The sequence shown here is derived from an EMBL/GenBank/DDBJ whole genome shotgun (WGS) entry which is preliminary data.</text>
</comment>
<gene>
    <name evidence="1" type="ORF">PHMEG_00041777</name>
</gene>
<evidence type="ECO:0000313" key="2">
    <source>
        <dbReference type="Proteomes" id="UP000198211"/>
    </source>
</evidence>
<evidence type="ECO:0000313" key="1">
    <source>
        <dbReference type="EMBL" id="OWY90206.1"/>
    </source>
</evidence>
<dbReference type="Proteomes" id="UP000198211">
    <property type="component" value="Unassembled WGS sequence"/>
</dbReference>
<accession>A0A225UC55</accession>
<keyword evidence="2" id="KW-1185">Reference proteome</keyword>
<dbReference type="EMBL" id="NBNE01023611">
    <property type="protein sequence ID" value="OWY90206.1"/>
    <property type="molecule type" value="Genomic_DNA"/>
</dbReference>
<name>A0A225UC55_9STRA</name>
<reference evidence="2" key="1">
    <citation type="submission" date="2017-03" db="EMBL/GenBank/DDBJ databases">
        <title>Phytopthora megakarya and P. palmivora, two closely related causual agents of cacao black pod achieved similar genome size and gene model numbers by different mechanisms.</title>
        <authorList>
            <person name="Ali S."/>
            <person name="Shao J."/>
            <person name="Larry D.J."/>
            <person name="Kronmiller B."/>
            <person name="Shen D."/>
            <person name="Strem M.D."/>
            <person name="Melnick R.L."/>
            <person name="Guiltinan M.J."/>
            <person name="Tyler B.M."/>
            <person name="Meinhardt L.W."/>
            <person name="Bailey B.A."/>
        </authorList>
    </citation>
    <scope>NUCLEOTIDE SEQUENCE [LARGE SCALE GENOMIC DNA]</scope>
    <source>
        <strain evidence="2">zdho120</strain>
    </source>
</reference>
<protein>
    <submittedName>
        <fullName evidence="1">Uncharacterized protein</fullName>
    </submittedName>
</protein>
<organism evidence="1 2">
    <name type="scientific">Phytophthora megakarya</name>
    <dbReference type="NCBI Taxonomy" id="4795"/>
    <lineage>
        <taxon>Eukaryota</taxon>
        <taxon>Sar</taxon>
        <taxon>Stramenopiles</taxon>
        <taxon>Oomycota</taxon>
        <taxon>Peronosporomycetes</taxon>
        <taxon>Peronosporales</taxon>
        <taxon>Peronosporaceae</taxon>
        <taxon>Phytophthora</taxon>
    </lineage>
</organism>
<proteinExistence type="predicted"/>
<dbReference type="OrthoDB" id="90529at2759"/>
<dbReference type="AlphaFoldDB" id="A0A225UC55"/>